<dbReference type="InterPro" id="IPR029119">
    <property type="entry name" value="MutY_C"/>
</dbReference>
<keyword evidence="1" id="KW-0479">Metal-binding</keyword>
<protein>
    <submittedName>
        <fullName evidence="3">Uncharacterized protein</fullName>
    </submittedName>
</protein>
<evidence type="ECO:0000313" key="3">
    <source>
        <dbReference type="EMBL" id="VAW29612.1"/>
    </source>
</evidence>
<sequence>MGQRYYYYFVMQVVCDGERSLYLNKRTARDIWRNLYDFPSIKTTTALKYPLDSIAEAQKANLFRKLSFSIGTPSAVYRQQLTHLKVSAWFIPVFLQEPFNKEMKNSLSLVHHKQLINIPVPRLIARYLQDQNIIK</sequence>
<dbReference type="GO" id="GO:0046872">
    <property type="term" value="F:metal ion binding"/>
    <property type="evidence" value="ECO:0007669"/>
    <property type="project" value="UniProtKB-KW"/>
</dbReference>
<dbReference type="GO" id="GO:0016787">
    <property type="term" value="F:hydrolase activity"/>
    <property type="evidence" value="ECO:0007669"/>
    <property type="project" value="UniProtKB-KW"/>
</dbReference>
<evidence type="ECO:0000256" key="1">
    <source>
        <dbReference type="ARBA" id="ARBA00022723"/>
    </source>
</evidence>
<organism evidence="3">
    <name type="scientific">hydrothermal vent metagenome</name>
    <dbReference type="NCBI Taxonomy" id="652676"/>
    <lineage>
        <taxon>unclassified sequences</taxon>
        <taxon>metagenomes</taxon>
        <taxon>ecological metagenomes</taxon>
    </lineage>
</organism>
<reference evidence="3" key="1">
    <citation type="submission" date="2018-06" db="EMBL/GenBank/DDBJ databases">
        <authorList>
            <person name="Zhirakovskaya E."/>
        </authorList>
    </citation>
    <scope>NUCLEOTIDE SEQUENCE</scope>
</reference>
<dbReference type="AlphaFoldDB" id="A0A3B0UTJ3"/>
<dbReference type="Gene3D" id="3.90.79.10">
    <property type="entry name" value="Nucleoside Triphosphate Pyrophosphohydrolase"/>
    <property type="match status" value="1"/>
</dbReference>
<proteinExistence type="predicted"/>
<dbReference type="CDD" id="cd03431">
    <property type="entry name" value="NUDIX_DNA_Glycosylase_C-MutY"/>
    <property type="match status" value="1"/>
</dbReference>
<gene>
    <name evidence="3" type="ORF">MNBD_BACTEROID07-1942</name>
</gene>
<accession>A0A3B0UTJ3</accession>
<keyword evidence="2" id="KW-0378">Hydrolase</keyword>
<evidence type="ECO:0000256" key="2">
    <source>
        <dbReference type="ARBA" id="ARBA00022801"/>
    </source>
</evidence>
<name>A0A3B0UTJ3_9ZZZZ</name>
<dbReference type="EMBL" id="UOET01000388">
    <property type="protein sequence ID" value="VAW29612.1"/>
    <property type="molecule type" value="Genomic_DNA"/>
</dbReference>